<keyword evidence="2 4" id="KW-0732">Signal</keyword>
<evidence type="ECO:0000256" key="1">
    <source>
        <dbReference type="ARBA" id="ARBA00022614"/>
    </source>
</evidence>
<evidence type="ECO:0000259" key="7">
    <source>
        <dbReference type="Pfam" id="PF23598"/>
    </source>
</evidence>
<protein>
    <recommendedName>
        <fullName evidence="10">Leucine-rich repeat-containing N-terminal plant-type domain-containing protein</fullName>
    </recommendedName>
</protein>
<dbReference type="InterPro" id="IPR055414">
    <property type="entry name" value="LRR_R13L4/SHOC2-like"/>
</dbReference>
<evidence type="ECO:0000313" key="9">
    <source>
        <dbReference type="Proteomes" id="UP000828251"/>
    </source>
</evidence>
<dbReference type="Proteomes" id="UP000828251">
    <property type="component" value="Unassembled WGS sequence"/>
</dbReference>
<feature type="domain" description="Disease resistance R13L4/SHOC-2-like LRR" evidence="7">
    <location>
        <begin position="81"/>
        <end position="171"/>
    </location>
</feature>
<dbReference type="AlphaFoldDB" id="A0A9D3U719"/>
<dbReference type="InterPro" id="IPR032675">
    <property type="entry name" value="LRR_dom_sf"/>
</dbReference>
<dbReference type="EMBL" id="JAIQCV010000013">
    <property type="protein sequence ID" value="KAH1031044.1"/>
    <property type="molecule type" value="Genomic_DNA"/>
</dbReference>
<feature type="signal peptide" evidence="4">
    <location>
        <begin position="1"/>
        <end position="23"/>
    </location>
</feature>
<evidence type="ECO:0000256" key="4">
    <source>
        <dbReference type="SAM" id="SignalP"/>
    </source>
</evidence>
<evidence type="ECO:0000256" key="3">
    <source>
        <dbReference type="ARBA" id="ARBA00022737"/>
    </source>
</evidence>
<dbReference type="FunFam" id="3.80.10.10:FF:000024">
    <property type="entry name" value="Somatic embryogenesis receptor kinase 1"/>
    <property type="match status" value="1"/>
</dbReference>
<name>A0A9D3U719_9ROSI</name>
<evidence type="ECO:0000259" key="5">
    <source>
        <dbReference type="Pfam" id="PF08263"/>
    </source>
</evidence>
<keyword evidence="3" id="KW-0677">Repeat</keyword>
<dbReference type="OrthoDB" id="406235at2759"/>
<dbReference type="Pfam" id="PF23598">
    <property type="entry name" value="LRR_14"/>
    <property type="match status" value="1"/>
</dbReference>
<evidence type="ECO:0000259" key="6">
    <source>
        <dbReference type="Pfam" id="PF10536"/>
    </source>
</evidence>
<dbReference type="SUPFAM" id="SSF52058">
    <property type="entry name" value="L domain-like"/>
    <property type="match status" value="1"/>
</dbReference>
<keyword evidence="9" id="KW-1185">Reference proteome</keyword>
<dbReference type="Pfam" id="PF08263">
    <property type="entry name" value="LRRNT_2"/>
    <property type="match status" value="1"/>
</dbReference>
<feature type="domain" description="Leucine-rich repeat-containing N-terminal plant-type" evidence="5">
    <location>
        <begin position="24"/>
        <end position="63"/>
    </location>
</feature>
<evidence type="ECO:0008006" key="10">
    <source>
        <dbReference type="Google" id="ProtNLM"/>
    </source>
</evidence>
<dbReference type="PANTHER" id="PTHR46033:SF8">
    <property type="entry name" value="PROTEIN MAINTENANCE OF MERISTEMS-LIKE"/>
    <property type="match status" value="1"/>
</dbReference>
<reference evidence="8 9" key="1">
    <citation type="journal article" date="2021" name="Plant Biotechnol. J.">
        <title>Multi-omics assisted identification of the key and species-specific regulatory components of drought-tolerant mechanisms in Gossypium stocksii.</title>
        <authorList>
            <person name="Yu D."/>
            <person name="Ke L."/>
            <person name="Zhang D."/>
            <person name="Wu Y."/>
            <person name="Sun Y."/>
            <person name="Mei J."/>
            <person name="Sun J."/>
            <person name="Sun Y."/>
        </authorList>
    </citation>
    <scope>NUCLEOTIDE SEQUENCE [LARGE SCALE GENOMIC DNA]</scope>
    <source>
        <strain evidence="9">cv. E1</strain>
        <tissue evidence="8">Leaf</tissue>
    </source>
</reference>
<comment type="caution">
    <text evidence="8">The sequence shown here is derived from an EMBL/GenBank/DDBJ whole genome shotgun (WGS) entry which is preliminary data.</text>
</comment>
<organism evidence="8 9">
    <name type="scientific">Gossypium stocksii</name>
    <dbReference type="NCBI Taxonomy" id="47602"/>
    <lineage>
        <taxon>Eukaryota</taxon>
        <taxon>Viridiplantae</taxon>
        <taxon>Streptophyta</taxon>
        <taxon>Embryophyta</taxon>
        <taxon>Tracheophyta</taxon>
        <taxon>Spermatophyta</taxon>
        <taxon>Magnoliopsida</taxon>
        <taxon>eudicotyledons</taxon>
        <taxon>Gunneridae</taxon>
        <taxon>Pentapetalae</taxon>
        <taxon>rosids</taxon>
        <taxon>malvids</taxon>
        <taxon>Malvales</taxon>
        <taxon>Malvaceae</taxon>
        <taxon>Malvoideae</taxon>
        <taxon>Gossypium</taxon>
    </lineage>
</organism>
<accession>A0A9D3U719</accession>
<keyword evidence="1" id="KW-0433">Leucine-rich repeat</keyword>
<dbReference type="Pfam" id="PF10536">
    <property type="entry name" value="PMD"/>
    <property type="match status" value="1"/>
</dbReference>
<evidence type="ECO:0000313" key="8">
    <source>
        <dbReference type="EMBL" id="KAH1031044.1"/>
    </source>
</evidence>
<dbReference type="InterPro" id="IPR019557">
    <property type="entry name" value="AminoTfrase-like_pln_mobile"/>
</dbReference>
<dbReference type="GO" id="GO:0010073">
    <property type="term" value="P:meristem maintenance"/>
    <property type="evidence" value="ECO:0007669"/>
    <property type="project" value="InterPro"/>
</dbReference>
<evidence type="ECO:0000256" key="2">
    <source>
        <dbReference type="ARBA" id="ARBA00022729"/>
    </source>
</evidence>
<feature type="chain" id="PRO_5039248834" description="Leucine-rich repeat-containing N-terminal plant-type domain-containing protein" evidence="4">
    <location>
        <begin position="24"/>
        <end position="476"/>
    </location>
</feature>
<dbReference type="InterPro" id="IPR044824">
    <property type="entry name" value="MAIN-like"/>
</dbReference>
<dbReference type="Gene3D" id="3.80.10.10">
    <property type="entry name" value="Ribonuclease Inhibitor"/>
    <property type="match status" value="1"/>
</dbReference>
<dbReference type="InterPro" id="IPR013210">
    <property type="entry name" value="LRR_N_plant-typ"/>
</dbReference>
<gene>
    <name evidence="8" type="ORF">J1N35_043218</name>
</gene>
<proteinExistence type="predicted"/>
<feature type="domain" description="Aminotransferase-like plant mobile" evidence="6">
    <location>
        <begin position="268"/>
        <end position="461"/>
    </location>
</feature>
<dbReference type="PANTHER" id="PTHR46033">
    <property type="entry name" value="PROTEIN MAIN-LIKE 2"/>
    <property type="match status" value="1"/>
</dbReference>
<sequence>MERLISVCLWLILALHLVLRVAGNAEGDALNALKNNLADPNNLLQDWDPTDINPCQWYNITCNRENSVTRIDLGNAKLSGKLVPDLGLLSNLQYLELYSNNISGEIPKEIGNLTNLVSLDLYLNVLTGHIPATLGNLKKLRFLRLNNNSLTGQIPMALTTIDTLQVLDVSNNQLEGDIPVNGSFSLFQPISFSNNGLNYPPLAPPPPPMPSTASTSSDLKQMSSLINNNNHIPSTINEMGPYRILRGRVNSVGFLLDERLMSYLELAGFGSAALIWTFDLPYDLISALVEQWCQKTHTFHLPCRECTITLEDVTLQLRLPIDGNAVTGVSSIFRPAALCYDLLGRSPSEEKFTSLRFSWLKANFEYLPSTANEWVVMQPVRAYIVHLIGGLLMLDANDNTIYLMYLPLLSNLHNTRSYSWGSAMLAILYSEFCRMTYPSSMDIGGCLILLQSWALYRMSFLASISHQSYVFPLVNR</sequence>